<dbReference type="GeneID" id="136807405"/>
<reference evidence="1" key="1">
    <citation type="submission" date="2021-01" db="UniProtKB">
        <authorList>
            <consortium name="EnsemblMetazoa"/>
        </authorList>
    </citation>
    <scope>IDENTIFICATION</scope>
</reference>
<proteinExistence type="predicted"/>
<name>A0A7M5TQQ3_9CNID</name>
<dbReference type="RefSeq" id="XP_066920092.1">
    <property type="nucleotide sequence ID" value="XM_067063991.1"/>
</dbReference>
<dbReference type="OrthoDB" id="10021571at2759"/>
<keyword evidence="2" id="KW-1185">Reference proteome</keyword>
<protein>
    <submittedName>
        <fullName evidence="1">Uncharacterized protein</fullName>
    </submittedName>
</protein>
<evidence type="ECO:0000313" key="2">
    <source>
        <dbReference type="Proteomes" id="UP000594262"/>
    </source>
</evidence>
<dbReference type="GO" id="GO:0071339">
    <property type="term" value="C:MLL1 complex"/>
    <property type="evidence" value="ECO:0007669"/>
    <property type="project" value="TreeGrafter"/>
</dbReference>
<accession>A0A7M5TQQ3</accession>
<dbReference type="EnsemblMetazoa" id="CLYHEMT000452.1">
    <property type="protein sequence ID" value="CLYHEMP000452.1"/>
    <property type="gene ID" value="CLYHEMG000452"/>
</dbReference>
<sequence length="254" mass="26483">MAQAGKVAEIFTTAGESFTKLGNLAMSLQPGAEKGSTDSKWGDEEIDMLHSAVKQFGSEVEKISTKVRSKASAQQKLVLRQKALLQGSNAGASSVKINSTLGTNFQTIQTLNSSNVTNATIVGLRPQIKVATTPRQIGQKGPYQTMTIRGATPMNTTQMTKKIRLDASSLSALTSNSPMNTIIRQSNPVAIAPAGNTGAIGVPIMASSQGFQVIVPPQKTAVSGATMLPVSLLQSGIVQKVSNVASAANVDIES</sequence>
<evidence type="ECO:0000313" key="1">
    <source>
        <dbReference type="EnsemblMetazoa" id="CLYHEMP000452.1"/>
    </source>
</evidence>
<dbReference type="Proteomes" id="UP000594262">
    <property type="component" value="Unplaced"/>
</dbReference>
<dbReference type="PANTHER" id="PTHR21397:SF2">
    <property type="entry name" value="CHROMATIN COMPLEXES SUBUNIT BAP18"/>
    <property type="match status" value="1"/>
</dbReference>
<dbReference type="AlphaFoldDB" id="A0A7M5TQQ3"/>
<dbReference type="GO" id="GO:0016589">
    <property type="term" value="C:NURF complex"/>
    <property type="evidence" value="ECO:0007669"/>
    <property type="project" value="TreeGrafter"/>
</dbReference>
<dbReference type="PANTHER" id="PTHR21397">
    <property type="entry name" value="CHROMATIN COMPLEXES SUBUNIT BAP18-RELATED"/>
    <property type="match status" value="1"/>
</dbReference>
<organism evidence="1 2">
    <name type="scientific">Clytia hemisphaerica</name>
    <dbReference type="NCBI Taxonomy" id="252671"/>
    <lineage>
        <taxon>Eukaryota</taxon>
        <taxon>Metazoa</taxon>
        <taxon>Cnidaria</taxon>
        <taxon>Hydrozoa</taxon>
        <taxon>Hydroidolina</taxon>
        <taxon>Leptothecata</taxon>
        <taxon>Obeliida</taxon>
        <taxon>Clytiidae</taxon>
        <taxon>Clytia</taxon>
    </lineage>
</organism>